<dbReference type="PANTHER" id="PTHR43537:SF24">
    <property type="entry name" value="GLUCONATE OPERON TRANSCRIPTIONAL REPRESSOR"/>
    <property type="match status" value="1"/>
</dbReference>
<keyword evidence="6" id="KW-1185">Reference proteome</keyword>
<accession>A0ABN0W1M7</accession>
<proteinExistence type="predicted"/>
<dbReference type="InterPro" id="IPR011711">
    <property type="entry name" value="GntR_C"/>
</dbReference>
<dbReference type="PROSITE" id="PS50949">
    <property type="entry name" value="HTH_GNTR"/>
    <property type="match status" value="1"/>
</dbReference>
<organism evidence="5 6">
    <name type="scientific">Actinoallomurus spadix</name>
    <dbReference type="NCBI Taxonomy" id="79912"/>
    <lineage>
        <taxon>Bacteria</taxon>
        <taxon>Bacillati</taxon>
        <taxon>Actinomycetota</taxon>
        <taxon>Actinomycetes</taxon>
        <taxon>Streptosporangiales</taxon>
        <taxon>Thermomonosporaceae</taxon>
        <taxon>Actinoallomurus</taxon>
    </lineage>
</organism>
<evidence type="ECO:0000256" key="3">
    <source>
        <dbReference type="ARBA" id="ARBA00023163"/>
    </source>
</evidence>
<dbReference type="Proteomes" id="UP001501822">
    <property type="component" value="Unassembled WGS sequence"/>
</dbReference>
<dbReference type="SUPFAM" id="SSF48008">
    <property type="entry name" value="GntR ligand-binding domain-like"/>
    <property type="match status" value="1"/>
</dbReference>
<dbReference type="Gene3D" id="1.10.10.10">
    <property type="entry name" value="Winged helix-like DNA-binding domain superfamily/Winged helix DNA-binding domain"/>
    <property type="match status" value="1"/>
</dbReference>
<evidence type="ECO:0000313" key="5">
    <source>
        <dbReference type="EMBL" id="GAA0322849.1"/>
    </source>
</evidence>
<dbReference type="PANTHER" id="PTHR43537">
    <property type="entry name" value="TRANSCRIPTIONAL REGULATOR, GNTR FAMILY"/>
    <property type="match status" value="1"/>
</dbReference>
<keyword evidence="2" id="KW-0238">DNA-binding</keyword>
<gene>
    <name evidence="5" type="ORF">GCM10010151_10820</name>
</gene>
<reference evidence="5 6" key="1">
    <citation type="journal article" date="2019" name="Int. J. Syst. Evol. Microbiol.">
        <title>The Global Catalogue of Microorganisms (GCM) 10K type strain sequencing project: providing services to taxonomists for standard genome sequencing and annotation.</title>
        <authorList>
            <consortium name="The Broad Institute Genomics Platform"/>
            <consortium name="The Broad Institute Genome Sequencing Center for Infectious Disease"/>
            <person name="Wu L."/>
            <person name="Ma J."/>
        </authorList>
    </citation>
    <scope>NUCLEOTIDE SEQUENCE [LARGE SCALE GENOMIC DNA]</scope>
    <source>
        <strain evidence="5 6">JCM 3146</strain>
    </source>
</reference>
<dbReference type="EMBL" id="BAAABM010000007">
    <property type="protein sequence ID" value="GAA0322849.1"/>
    <property type="molecule type" value="Genomic_DNA"/>
</dbReference>
<comment type="caution">
    <text evidence="5">The sequence shown here is derived from an EMBL/GenBank/DDBJ whole genome shotgun (WGS) entry which is preliminary data.</text>
</comment>
<protein>
    <submittedName>
        <fullName evidence="5">GntR family transcriptional regulator</fullName>
    </submittedName>
</protein>
<keyword evidence="1" id="KW-0805">Transcription regulation</keyword>
<dbReference type="RefSeq" id="WP_252799684.1">
    <property type="nucleotide sequence ID" value="NZ_BAAABM010000007.1"/>
</dbReference>
<dbReference type="CDD" id="cd07377">
    <property type="entry name" value="WHTH_GntR"/>
    <property type="match status" value="1"/>
</dbReference>
<dbReference type="Gene3D" id="1.20.120.530">
    <property type="entry name" value="GntR ligand-binding domain-like"/>
    <property type="match status" value="1"/>
</dbReference>
<feature type="domain" description="HTH gntR-type" evidence="4">
    <location>
        <begin position="2"/>
        <end position="69"/>
    </location>
</feature>
<dbReference type="InterPro" id="IPR008920">
    <property type="entry name" value="TF_FadR/GntR_C"/>
</dbReference>
<dbReference type="PRINTS" id="PR00035">
    <property type="entry name" value="HTHGNTR"/>
</dbReference>
<dbReference type="Pfam" id="PF00392">
    <property type="entry name" value="GntR"/>
    <property type="match status" value="1"/>
</dbReference>
<name>A0ABN0W1M7_9ACTN</name>
<evidence type="ECO:0000259" key="4">
    <source>
        <dbReference type="PROSITE" id="PS50949"/>
    </source>
</evidence>
<keyword evidence="3" id="KW-0804">Transcription</keyword>
<evidence type="ECO:0000256" key="2">
    <source>
        <dbReference type="ARBA" id="ARBA00023125"/>
    </source>
</evidence>
<dbReference type="SMART" id="SM00895">
    <property type="entry name" value="FCD"/>
    <property type="match status" value="1"/>
</dbReference>
<dbReference type="InterPro" id="IPR036390">
    <property type="entry name" value="WH_DNA-bd_sf"/>
</dbReference>
<sequence length="207" mass="22884">MTSATSRAYDHVKQAILDRAYPGGALLSEGEIASAVGVSRTPVREALLRLEAEGLVRLYPKRGALVLPVSSQEISDVFEARELVETFAADKAALGPEQIDELARWLEAMRTHAASGDAREFTRADRCFHRTMVAAAGNEIILQLYDALRDRQLRMARLTADDPERTATAIQDHAEILEAVRTGDRERVRAAVHRHLRVAVTVLRGYA</sequence>
<dbReference type="SMART" id="SM00345">
    <property type="entry name" value="HTH_GNTR"/>
    <property type="match status" value="1"/>
</dbReference>
<evidence type="ECO:0000256" key="1">
    <source>
        <dbReference type="ARBA" id="ARBA00023015"/>
    </source>
</evidence>
<dbReference type="Pfam" id="PF07729">
    <property type="entry name" value="FCD"/>
    <property type="match status" value="1"/>
</dbReference>
<evidence type="ECO:0000313" key="6">
    <source>
        <dbReference type="Proteomes" id="UP001501822"/>
    </source>
</evidence>
<dbReference type="InterPro" id="IPR036388">
    <property type="entry name" value="WH-like_DNA-bd_sf"/>
</dbReference>
<dbReference type="InterPro" id="IPR000524">
    <property type="entry name" value="Tscrpt_reg_HTH_GntR"/>
</dbReference>
<dbReference type="SUPFAM" id="SSF46785">
    <property type="entry name" value="Winged helix' DNA-binding domain"/>
    <property type="match status" value="1"/>
</dbReference>